<sequence>MIHRDCALLLLSVWALGQVSCNDLNPIDRAGRSFDILPLSRPENHEREDFSNAEPLSLFPISAGETKDDRNRAQAQVPTSPGPLLTLGGYHADEYREDLSANNEQSTPDHELLSLFPLAPGGARADHEQHWDILPGREGLVPNSPGPTNSDSPSFLRLATRFDEARPNSPTHKENREGTRSVSRNDLQTAPPMDVIAEKPLSDSEKTMHVHHSDSRSEQEEVSYSSPQVLAEGGHVSNNPGPTNTGSREEPQPEAIVAPGERLNSRKRVRESLSEEDHVQNRPRLSDSPEDGHRQDLSRDDREQPALDVASTSFPSSTTRLDAARDSPTHEEPGGPVSQNNLQTAPPIVVIDETSSSSEETRPNPQSGPSSTSKTRNEPEKVSDKSLAAGGHGPNSPGPIITSTRDKPQPEVIVVSEEGTSSRKRLWEIISKERYLLEQLRDIRLLKSKALLEERWVRRRRRRFPGLDGSRRSPSSTSRPGRARLDLPNPEEPGSVFRNNVQTAAPMDLTAVNSLRHSPKTTSNAQSSSPPIPKTKRERVEFWKELSKRALQWTPPMISDPAKSEQAKLAAYFMAIHFIRALSNISGKASLEHLHQSKHILLPFAYRLLMKPLNNENWARILLVWRNLWNEGTVSIENEYRRQPVAEVLRKFLWISNFIDEATLPELYRGVKENHVLRLARPESRILGVLSDGRSAGSGKVILGPRRQADLDYLRKLRIQECYEGNQNSAEAPVWESESPISRFVLGKLEMQAITLKPKDIENWNQEAKWRNLFYDTTWNKIAKKSDGPVPAVPCSYLPAYPPGLASMIGFIFEETGFDNAADLRVPAPPYPSSGWEKLIRDRDSQLQKNDIASSKHESASLLPERLHRWFDEKFKEAQRQKKGRKLV</sequence>
<keyword evidence="5" id="KW-1185">Reference proteome</keyword>
<gene>
    <name evidence="3" type="ORF">PTTG_03034</name>
</gene>
<feature type="compositionally biased region" description="Polar residues" evidence="1">
    <location>
        <begin position="516"/>
        <end position="529"/>
    </location>
</feature>
<evidence type="ECO:0000313" key="4">
    <source>
        <dbReference type="EnsemblFungi" id="PTTG_03034-t43_1-p1"/>
    </source>
</evidence>
<name>A0A180GP93_PUCT1</name>
<feature type="compositionally biased region" description="Basic and acidic residues" evidence="1">
    <location>
        <begin position="322"/>
        <end position="333"/>
    </location>
</feature>
<evidence type="ECO:0000313" key="3">
    <source>
        <dbReference type="EMBL" id="OAV94495.1"/>
    </source>
</evidence>
<feature type="compositionally biased region" description="Basic and acidic residues" evidence="1">
    <location>
        <begin position="375"/>
        <end position="384"/>
    </location>
</feature>
<feature type="signal peptide" evidence="2">
    <location>
        <begin position="1"/>
        <end position="21"/>
    </location>
</feature>
<evidence type="ECO:0000256" key="1">
    <source>
        <dbReference type="SAM" id="MobiDB-lite"/>
    </source>
</evidence>
<reference evidence="4 5" key="3">
    <citation type="journal article" date="2017" name="G3 (Bethesda)">
        <title>Comparative analysis highlights variable genome content of wheat rusts and divergence of the mating loci.</title>
        <authorList>
            <person name="Cuomo C.A."/>
            <person name="Bakkeren G."/>
            <person name="Khalil H.B."/>
            <person name="Panwar V."/>
            <person name="Joly D."/>
            <person name="Linning R."/>
            <person name="Sakthikumar S."/>
            <person name="Song X."/>
            <person name="Adiconis X."/>
            <person name="Fan L."/>
            <person name="Goldberg J.M."/>
            <person name="Levin J.Z."/>
            <person name="Young S."/>
            <person name="Zeng Q."/>
            <person name="Anikster Y."/>
            <person name="Bruce M."/>
            <person name="Wang M."/>
            <person name="Yin C."/>
            <person name="McCallum B."/>
            <person name="Szabo L.J."/>
            <person name="Hulbert S."/>
            <person name="Chen X."/>
            <person name="Fellers J.P."/>
        </authorList>
    </citation>
    <scope>NUCLEOTIDE SEQUENCE</scope>
    <source>
        <strain evidence="5">Isolate 1-1 / race 1 (BBBD)</strain>
        <strain evidence="4">isolate 1-1 / race 1 (BBBD)</strain>
    </source>
</reference>
<accession>A0A180GP93</accession>
<feature type="compositionally biased region" description="Basic and acidic residues" evidence="1">
    <location>
        <begin position="270"/>
        <end position="305"/>
    </location>
</feature>
<feature type="chain" id="PRO_5008110130" evidence="2">
    <location>
        <begin position="22"/>
        <end position="888"/>
    </location>
</feature>
<dbReference type="EMBL" id="ADAS02000039">
    <property type="protein sequence ID" value="OAV94495.1"/>
    <property type="molecule type" value="Genomic_DNA"/>
</dbReference>
<feature type="compositionally biased region" description="Polar residues" evidence="1">
    <location>
        <begin position="310"/>
        <end position="320"/>
    </location>
</feature>
<dbReference type="AlphaFoldDB" id="A0A180GP93"/>
<feature type="region of interest" description="Disordered" evidence="1">
    <location>
        <begin position="162"/>
        <end position="418"/>
    </location>
</feature>
<feature type="compositionally biased region" description="Basic and acidic residues" evidence="1">
    <location>
        <begin position="162"/>
        <end position="179"/>
    </location>
</feature>
<feature type="compositionally biased region" description="Polar residues" evidence="1">
    <location>
        <begin position="353"/>
        <end position="374"/>
    </location>
</feature>
<feature type="region of interest" description="Disordered" evidence="1">
    <location>
        <begin position="516"/>
        <end position="536"/>
    </location>
</feature>
<reference evidence="3" key="2">
    <citation type="submission" date="2016-05" db="EMBL/GenBank/DDBJ databases">
        <title>Comparative analysis highlights variable genome content of wheat rusts and divergence of the mating loci.</title>
        <authorList>
            <person name="Cuomo C.A."/>
            <person name="Bakkeren G."/>
            <person name="Szabo L."/>
            <person name="Khalil H."/>
            <person name="Joly D."/>
            <person name="Goldberg J."/>
            <person name="Young S."/>
            <person name="Zeng Q."/>
            <person name="Fellers J."/>
        </authorList>
    </citation>
    <scope>NUCLEOTIDE SEQUENCE [LARGE SCALE GENOMIC DNA]</scope>
    <source>
        <strain evidence="3">1-1 BBBD Race 1</strain>
    </source>
</reference>
<organism evidence="3">
    <name type="scientific">Puccinia triticina (isolate 1-1 / race 1 (BBBD))</name>
    <name type="common">Brown leaf rust fungus</name>
    <dbReference type="NCBI Taxonomy" id="630390"/>
    <lineage>
        <taxon>Eukaryota</taxon>
        <taxon>Fungi</taxon>
        <taxon>Dikarya</taxon>
        <taxon>Basidiomycota</taxon>
        <taxon>Pucciniomycotina</taxon>
        <taxon>Pucciniomycetes</taxon>
        <taxon>Pucciniales</taxon>
        <taxon>Pucciniaceae</taxon>
        <taxon>Puccinia</taxon>
    </lineage>
</organism>
<feature type="region of interest" description="Disordered" evidence="1">
    <location>
        <begin position="135"/>
        <end position="154"/>
    </location>
</feature>
<feature type="compositionally biased region" description="Polar residues" evidence="1">
    <location>
        <begin position="236"/>
        <end position="246"/>
    </location>
</feature>
<dbReference type="VEuPathDB" id="FungiDB:PTTG_03034"/>
<keyword evidence="2" id="KW-0732">Signal</keyword>
<evidence type="ECO:0000313" key="5">
    <source>
        <dbReference type="Proteomes" id="UP000005240"/>
    </source>
</evidence>
<proteinExistence type="predicted"/>
<reference evidence="3" key="1">
    <citation type="submission" date="2009-11" db="EMBL/GenBank/DDBJ databases">
        <authorList>
            <consortium name="The Broad Institute Genome Sequencing Platform"/>
            <person name="Ward D."/>
            <person name="Feldgarden M."/>
            <person name="Earl A."/>
            <person name="Young S.K."/>
            <person name="Zeng Q."/>
            <person name="Koehrsen M."/>
            <person name="Alvarado L."/>
            <person name="Berlin A."/>
            <person name="Bochicchio J."/>
            <person name="Borenstein D."/>
            <person name="Chapman S.B."/>
            <person name="Chen Z."/>
            <person name="Engels R."/>
            <person name="Freedman E."/>
            <person name="Gellesch M."/>
            <person name="Goldberg J."/>
            <person name="Griggs A."/>
            <person name="Gujja S."/>
            <person name="Heilman E."/>
            <person name="Heiman D."/>
            <person name="Hepburn T."/>
            <person name="Howarth C."/>
            <person name="Jen D."/>
            <person name="Larson L."/>
            <person name="Lewis B."/>
            <person name="Mehta T."/>
            <person name="Park D."/>
            <person name="Pearson M."/>
            <person name="Roberts A."/>
            <person name="Saif S."/>
            <person name="Shea T."/>
            <person name="Shenoy N."/>
            <person name="Sisk P."/>
            <person name="Stolte C."/>
            <person name="Sykes S."/>
            <person name="Thomson T."/>
            <person name="Walk T."/>
            <person name="White J."/>
            <person name="Yandava C."/>
            <person name="Izard J."/>
            <person name="Baranova O.V."/>
            <person name="Blanton J.M."/>
            <person name="Tanner A.C."/>
            <person name="Dewhirst F.E."/>
            <person name="Haas B."/>
            <person name="Nusbaum C."/>
            <person name="Birren B."/>
        </authorList>
    </citation>
    <scope>NUCLEOTIDE SEQUENCE [LARGE SCALE GENOMIC DNA]</scope>
    <source>
        <strain evidence="3">1-1 BBBD Race 1</strain>
    </source>
</reference>
<protein>
    <submittedName>
        <fullName evidence="3 4">Uncharacterized protein</fullName>
    </submittedName>
</protein>
<evidence type="ECO:0000256" key="2">
    <source>
        <dbReference type="SAM" id="SignalP"/>
    </source>
</evidence>
<dbReference type="EnsemblFungi" id="PTTG_03034-t43_1">
    <property type="protein sequence ID" value="PTTG_03034-t43_1-p1"/>
    <property type="gene ID" value="PTTG_03034"/>
</dbReference>
<dbReference type="Proteomes" id="UP000005240">
    <property type="component" value="Unassembled WGS sequence"/>
</dbReference>
<feature type="region of interest" description="Disordered" evidence="1">
    <location>
        <begin position="465"/>
        <end position="497"/>
    </location>
</feature>
<feature type="compositionally biased region" description="Basic and acidic residues" evidence="1">
    <location>
        <begin position="196"/>
        <end position="219"/>
    </location>
</feature>
<reference evidence="4" key="4">
    <citation type="submission" date="2025-05" db="UniProtKB">
        <authorList>
            <consortium name="EnsemblFungi"/>
        </authorList>
    </citation>
    <scope>IDENTIFICATION</scope>
    <source>
        <strain evidence="4">isolate 1-1 / race 1 (BBBD)</strain>
    </source>
</reference>